<gene>
    <name evidence="6" type="primary">hup_2</name>
    <name evidence="6" type="ORF">GMST_18030</name>
</gene>
<accession>A0A6V8MHL0</accession>
<protein>
    <submittedName>
        <fullName evidence="6">Transcriptional regulator</fullName>
    </submittedName>
</protein>
<dbReference type="GO" id="GO:1990178">
    <property type="term" value="C:HU-DNA complex"/>
    <property type="evidence" value="ECO:0007669"/>
    <property type="project" value="UniProtKB-ARBA"/>
</dbReference>
<dbReference type="GO" id="GO:0042802">
    <property type="term" value="F:identical protein binding"/>
    <property type="evidence" value="ECO:0007669"/>
    <property type="project" value="UniProtKB-ARBA"/>
</dbReference>
<dbReference type="PROSITE" id="PS00045">
    <property type="entry name" value="HISTONE_LIKE"/>
    <property type="match status" value="1"/>
</dbReference>
<keyword evidence="3" id="KW-0226">DNA condensation</keyword>
<dbReference type="GO" id="GO:0005829">
    <property type="term" value="C:cytosol"/>
    <property type="evidence" value="ECO:0007669"/>
    <property type="project" value="TreeGrafter"/>
</dbReference>
<proteinExistence type="inferred from homology"/>
<name>A0A6V8MHL0_9BACT</name>
<dbReference type="EMBL" id="BLXX01000004">
    <property type="protein sequence ID" value="GFO59478.1"/>
    <property type="molecule type" value="Genomic_DNA"/>
</dbReference>
<reference evidence="7" key="1">
    <citation type="submission" date="2020-06" db="EMBL/GenBank/DDBJ databases">
        <title>Draft genomic sequence of Geomonas sp. Red330.</title>
        <authorList>
            <person name="Itoh H."/>
            <person name="Zhenxing X."/>
            <person name="Ushijima N."/>
            <person name="Masuda Y."/>
            <person name="Shiratori Y."/>
            <person name="Senoo K."/>
        </authorList>
    </citation>
    <scope>NUCLEOTIDE SEQUENCE [LARGE SCALE GENOMIC DNA]</scope>
    <source>
        <strain evidence="7">Red330</strain>
    </source>
</reference>
<dbReference type="Gene3D" id="4.10.520.10">
    <property type="entry name" value="IHF-like DNA-binding proteins"/>
    <property type="match status" value="1"/>
</dbReference>
<evidence type="ECO:0000313" key="6">
    <source>
        <dbReference type="EMBL" id="GFO59478.1"/>
    </source>
</evidence>
<dbReference type="SMART" id="SM00411">
    <property type="entry name" value="BHL"/>
    <property type="match status" value="1"/>
</dbReference>
<dbReference type="CDD" id="cd13831">
    <property type="entry name" value="HU"/>
    <property type="match status" value="1"/>
</dbReference>
<dbReference type="PRINTS" id="PR01727">
    <property type="entry name" value="DNABINDINGHU"/>
</dbReference>
<evidence type="ECO:0000256" key="1">
    <source>
        <dbReference type="ARBA" id="ARBA00003819"/>
    </source>
</evidence>
<organism evidence="6 7">
    <name type="scientific">Geomonas silvestris</name>
    <dbReference type="NCBI Taxonomy" id="2740184"/>
    <lineage>
        <taxon>Bacteria</taxon>
        <taxon>Pseudomonadati</taxon>
        <taxon>Thermodesulfobacteriota</taxon>
        <taxon>Desulfuromonadia</taxon>
        <taxon>Geobacterales</taxon>
        <taxon>Geobacteraceae</taxon>
        <taxon>Geomonas</taxon>
    </lineage>
</organism>
<dbReference type="InterPro" id="IPR020816">
    <property type="entry name" value="Histone-like_DNA-bd_CS"/>
</dbReference>
<dbReference type="Proteomes" id="UP000556026">
    <property type="component" value="Unassembled WGS sequence"/>
</dbReference>
<dbReference type="AlphaFoldDB" id="A0A6V8MHL0"/>
<dbReference type="GO" id="GO:0030261">
    <property type="term" value="P:chromosome condensation"/>
    <property type="evidence" value="ECO:0007669"/>
    <property type="project" value="UniProtKB-KW"/>
</dbReference>
<keyword evidence="4" id="KW-0238">DNA-binding</keyword>
<evidence type="ECO:0000256" key="5">
    <source>
        <dbReference type="RuleBase" id="RU003939"/>
    </source>
</evidence>
<dbReference type="FunFam" id="4.10.520.10:FF:000001">
    <property type="entry name" value="DNA-binding protein HU"/>
    <property type="match status" value="1"/>
</dbReference>
<dbReference type="Pfam" id="PF00216">
    <property type="entry name" value="Bac_DNA_binding"/>
    <property type="match status" value="1"/>
</dbReference>
<dbReference type="SUPFAM" id="SSF47729">
    <property type="entry name" value="IHF-like DNA-binding proteins"/>
    <property type="match status" value="1"/>
</dbReference>
<dbReference type="PANTHER" id="PTHR33175">
    <property type="entry name" value="DNA-BINDING PROTEIN HU"/>
    <property type="match status" value="1"/>
</dbReference>
<comment type="function">
    <text evidence="1">Histone-like DNA-binding protein which is capable of wrapping DNA to stabilize it, and thus to prevent its denaturation under extreme environmental conditions.</text>
</comment>
<dbReference type="GO" id="GO:0006351">
    <property type="term" value="P:DNA-templated transcription"/>
    <property type="evidence" value="ECO:0007669"/>
    <property type="project" value="UniProtKB-ARBA"/>
</dbReference>
<dbReference type="GO" id="GO:0006270">
    <property type="term" value="P:DNA replication initiation"/>
    <property type="evidence" value="ECO:0007669"/>
    <property type="project" value="UniProtKB-ARBA"/>
</dbReference>
<evidence type="ECO:0000256" key="2">
    <source>
        <dbReference type="ARBA" id="ARBA00010529"/>
    </source>
</evidence>
<keyword evidence="7" id="KW-1185">Reference proteome</keyword>
<sequence length="92" mass="9468">MNKAELVNAIAEQAKITKVDADKALNGLLDALTNCLAAGDKLTLVGFGTFSVASRAARTGQNPQTGKKIEIAASVTPKFKPGNTLKAAVNGK</sequence>
<dbReference type="GO" id="GO:0003677">
    <property type="term" value="F:DNA binding"/>
    <property type="evidence" value="ECO:0007669"/>
    <property type="project" value="UniProtKB-KW"/>
</dbReference>
<dbReference type="PANTHER" id="PTHR33175:SF3">
    <property type="entry name" value="DNA-BINDING PROTEIN HU-BETA"/>
    <property type="match status" value="1"/>
</dbReference>
<comment type="caution">
    <text evidence="6">The sequence shown here is derived from an EMBL/GenBank/DDBJ whole genome shotgun (WGS) entry which is preliminary data.</text>
</comment>
<dbReference type="GO" id="GO:0030527">
    <property type="term" value="F:structural constituent of chromatin"/>
    <property type="evidence" value="ECO:0007669"/>
    <property type="project" value="InterPro"/>
</dbReference>
<dbReference type="GO" id="GO:1990103">
    <property type="term" value="C:DnaA-HU complex"/>
    <property type="evidence" value="ECO:0007669"/>
    <property type="project" value="UniProtKB-ARBA"/>
</dbReference>
<dbReference type="InterPro" id="IPR000119">
    <property type="entry name" value="Hist_DNA-bd"/>
</dbReference>
<evidence type="ECO:0000256" key="3">
    <source>
        <dbReference type="ARBA" id="ARBA00023067"/>
    </source>
</evidence>
<evidence type="ECO:0000256" key="4">
    <source>
        <dbReference type="ARBA" id="ARBA00023125"/>
    </source>
</evidence>
<dbReference type="RefSeq" id="WP_183354307.1">
    <property type="nucleotide sequence ID" value="NZ_BLXX01000004.1"/>
</dbReference>
<dbReference type="InterPro" id="IPR010992">
    <property type="entry name" value="IHF-like_DNA-bd_dom_sf"/>
</dbReference>
<comment type="similarity">
    <text evidence="2 5">Belongs to the bacterial histone-like protein family.</text>
</comment>
<evidence type="ECO:0000313" key="7">
    <source>
        <dbReference type="Proteomes" id="UP000556026"/>
    </source>
</evidence>